<dbReference type="RefSeq" id="WP_281455516.1">
    <property type="nucleotide sequence ID" value="NZ_JASAOF010000005.1"/>
</dbReference>
<gene>
    <name evidence="2" type="ORF">QFW96_11215</name>
</gene>
<reference evidence="2 3" key="1">
    <citation type="submission" date="2023-04" db="EMBL/GenBank/DDBJ databases">
        <title>Draft genome sequence of Saccharopolyspora sp. TS4A08 isolated from sweet potato rhizospheric soil.</title>
        <authorList>
            <person name="Suksaard P."/>
            <person name="Duangmal K."/>
        </authorList>
    </citation>
    <scope>NUCLEOTIDE SEQUENCE [LARGE SCALE GENOMIC DNA]</scope>
    <source>
        <strain evidence="2 3">TS4A08</strain>
    </source>
</reference>
<protein>
    <submittedName>
        <fullName evidence="2">Uncharacterized protein</fullName>
    </submittedName>
</protein>
<evidence type="ECO:0000313" key="2">
    <source>
        <dbReference type="EMBL" id="MDI2029184.1"/>
    </source>
</evidence>
<dbReference type="Proteomes" id="UP001237595">
    <property type="component" value="Unassembled WGS sequence"/>
</dbReference>
<sequence length="69" mass="7106">MFRQRLLKLLPESTREDPSRLTHGLAATAVLVMAAIAPTAQALAAPNPEAPTPAVAPAAASPLLPSEQP</sequence>
<evidence type="ECO:0000313" key="3">
    <source>
        <dbReference type="Proteomes" id="UP001237595"/>
    </source>
</evidence>
<evidence type="ECO:0000256" key="1">
    <source>
        <dbReference type="SAM" id="MobiDB-lite"/>
    </source>
</evidence>
<name>A0ABT6PMM1_9PSEU</name>
<dbReference type="EMBL" id="JASAOF010000005">
    <property type="protein sequence ID" value="MDI2029184.1"/>
    <property type="molecule type" value="Genomic_DNA"/>
</dbReference>
<organism evidence="2 3">
    <name type="scientific">Saccharopolyspora ipomoeae</name>
    <dbReference type="NCBI Taxonomy" id="3042027"/>
    <lineage>
        <taxon>Bacteria</taxon>
        <taxon>Bacillati</taxon>
        <taxon>Actinomycetota</taxon>
        <taxon>Actinomycetes</taxon>
        <taxon>Pseudonocardiales</taxon>
        <taxon>Pseudonocardiaceae</taxon>
        <taxon>Saccharopolyspora</taxon>
    </lineage>
</organism>
<comment type="caution">
    <text evidence="2">The sequence shown here is derived from an EMBL/GenBank/DDBJ whole genome shotgun (WGS) entry which is preliminary data.</text>
</comment>
<keyword evidence="3" id="KW-1185">Reference proteome</keyword>
<proteinExistence type="predicted"/>
<accession>A0ABT6PMM1</accession>
<feature type="region of interest" description="Disordered" evidence="1">
    <location>
        <begin position="45"/>
        <end position="69"/>
    </location>
</feature>